<gene>
    <name evidence="2" type="ORF">RHGRI_014628</name>
</gene>
<accession>A0AAV6KA25</accession>
<proteinExistence type="predicted"/>
<comment type="caution">
    <text evidence="2">The sequence shown here is derived from an EMBL/GenBank/DDBJ whole genome shotgun (WGS) entry which is preliminary data.</text>
</comment>
<evidence type="ECO:0000256" key="1">
    <source>
        <dbReference type="SAM" id="MobiDB-lite"/>
    </source>
</evidence>
<dbReference type="PANTHER" id="PTHR34427:SF5">
    <property type="entry name" value="DUF4283 DOMAIN-CONTAINING PROTEIN"/>
    <property type="match status" value="1"/>
</dbReference>
<organism evidence="2 3">
    <name type="scientific">Rhododendron griersonianum</name>
    <dbReference type="NCBI Taxonomy" id="479676"/>
    <lineage>
        <taxon>Eukaryota</taxon>
        <taxon>Viridiplantae</taxon>
        <taxon>Streptophyta</taxon>
        <taxon>Embryophyta</taxon>
        <taxon>Tracheophyta</taxon>
        <taxon>Spermatophyta</taxon>
        <taxon>Magnoliopsida</taxon>
        <taxon>eudicotyledons</taxon>
        <taxon>Gunneridae</taxon>
        <taxon>Pentapetalae</taxon>
        <taxon>asterids</taxon>
        <taxon>Ericales</taxon>
        <taxon>Ericaceae</taxon>
        <taxon>Ericoideae</taxon>
        <taxon>Rhodoreae</taxon>
        <taxon>Rhododendron</taxon>
    </lineage>
</organism>
<reference evidence="2" key="1">
    <citation type="submission" date="2020-08" db="EMBL/GenBank/DDBJ databases">
        <title>Plant Genome Project.</title>
        <authorList>
            <person name="Zhang R.-G."/>
        </authorList>
    </citation>
    <scope>NUCLEOTIDE SEQUENCE</scope>
    <source>
        <strain evidence="2">WSP0</strain>
        <tissue evidence="2">Leaf</tissue>
    </source>
</reference>
<evidence type="ECO:0000313" key="3">
    <source>
        <dbReference type="Proteomes" id="UP000823749"/>
    </source>
</evidence>
<name>A0AAV6KA25_9ERIC</name>
<keyword evidence="3" id="KW-1185">Reference proteome</keyword>
<dbReference type="EMBL" id="JACTNZ010000005">
    <property type="protein sequence ID" value="KAG5549336.1"/>
    <property type="molecule type" value="Genomic_DNA"/>
</dbReference>
<dbReference type="PANTHER" id="PTHR34427">
    <property type="entry name" value="DUF4283 DOMAIN PROTEIN"/>
    <property type="match status" value="1"/>
</dbReference>
<sequence>MSRVVSMKSLKTSFSLVSNVAAQFRALGGRSVLITFQSQEVRDDLIKHPWMERWFEGVKPWSGEPASVERFVRLSCQGVPLNGWNATTFKQIGEIWGSFVSVEEATLKDLSFANGKVLITTKEVRKIESWIQLDVQGVQYDVRIVEDFSFSSPDDVEGCTPTMFEDLKPREKISVVESIGSSSGEKEDEDDDVEAPKRDPPRERERGSGSMGQDNIGVVAGLHGMDKDFAGVLDAKADEHLMPKAVVVQMASEGFESFVRDSVGLEVVEGLGRMSNGPEIQELGQEAEDSGRMVGHDNVGYTSVIRGNELGRESPGVVPDSLSPSQVLVVHLGDNQMEGDTDLIRDDLRGVEAIEREEGGLLVPRSPQVPQINLVVDLNNPACRKRRRRQRSNLLSLCEGELSGNSVNPAASQGEPIQRNALIFSEVQATMAIGGKLNIHFNSDDEIFLRKMIEIETQENALMPERARP</sequence>
<evidence type="ECO:0000313" key="2">
    <source>
        <dbReference type="EMBL" id="KAG5549336.1"/>
    </source>
</evidence>
<dbReference type="AlphaFoldDB" id="A0AAV6KA25"/>
<dbReference type="Proteomes" id="UP000823749">
    <property type="component" value="Chromosome 5"/>
</dbReference>
<feature type="region of interest" description="Disordered" evidence="1">
    <location>
        <begin position="175"/>
        <end position="216"/>
    </location>
</feature>
<feature type="compositionally biased region" description="Basic and acidic residues" evidence="1">
    <location>
        <begin position="194"/>
        <end position="207"/>
    </location>
</feature>
<evidence type="ECO:0008006" key="4">
    <source>
        <dbReference type="Google" id="ProtNLM"/>
    </source>
</evidence>
<protein>
    <recommendedName>
        <fullName evidence="4">DUF4283 domain-containing protein</fullName>
    </recommendedName>
</protein>